<feature type="compositionally biased region" description="Basic and acidic residues" evidence="2">
    <location>
        <begin position="115"/>
        <end position="126"/>
    </location>
</feature>
<feature type="non-terminal residue" evidence="3">
    <location>
        <position position="1"/>
    </location>
</feature>
<dbReference type="AlphaFoldDB" id="A0A7J6RPL3"/>
<evidence type="ECO:0000313" key="4">
    <source>
        <dbReference type="Proteomes" id="UP000553632"/>
    </source>
</evidence>
<feature type="non-terminal residue" evidence="3">
    <location>
        <position position="187"/>
    </location>
</feature>
<organism evidence="3 4">
    <name type="scientific">Perkinsus olseni</name>
    <name type="common">Perkinsus atlanticus</name>
    <dbReference type="NCBI Taxonomy" id="32597"/>
    <lineage>
        <taxon>Eukaryota</taxon>
        <taxon>Sar</taxon>
        <taxon>Alveolata</taxon>
        <taxon>Perkinsozoa</taxon>
        <taxon>Perkinsea</taxon>
        <taxon>Perkinsida</taxon>
        <taxon>Perkinsidae</taxon>
        <taxon>Perkinsus</taxon>
    </lineage>
</organism>
<feature type="coiled-coil region" evidence="1">
    <location>
        <begin position="2"/>
        <end position="61"/>
    </location>
</feature>
<gene>
    <name evidence="3" type="primary">NDC80_4</name>
    <name evidence="3" type="ORF">FOZ63_012655</name>
</gene>
<accession>A0A7J6RPL3</accession>
<evidence type="ECO:0000256" key="1">
    <source>
        <dbReference type="SAM" id="Coils"/>
    </source>
</evidence>
<protein>
    <submittedName>
        <fullName evidence="3">Kinetochore-associated Ndc80 complex subunit ndc80</fullName>
    </submittedName>
</protein>
<keyword evidence="4" id="KW-1185">Reference proteome</keyword>
<dbReference type="Proteomes" id="UP000553632">
    <property type="component" value="Unassembled WGS sequence"/>
</dbReference>
<proteinExistence type="predicted"/>
<keyword evidence="1" id="KW-0175">Coiled coil</keyword>
<evidence type="ECO:0000313" key="3">
    <source>
        <dbReference type="EMBL" id="KAF4722634.1"/>
    </source>
</evidence>
<reference evidence="3 4" key="1">
    <citation type="submission" date="2020-04" db="EMBL/GenBank/DDBJ databases">
        <title>Perkinsus olseni comparative genomics.</title>
        <authorList>
            <person name="Bogema D.R."/>
        </authorList>
    </citation>
    <scope>NUCLEOTIDE SEQUENCE [LARGE SCALE GENOMIC DNA]</scope>
    <source>
        <strain evidence="3 4">ATCC PRA-207</strain>
    </source>
</reference>
<sequence>AVADAEARLVELGKQIKHLHESSEAQKSKLLEDIAAAEEEARELEERTDQSVHERKGYEQRFEAAVEVINSVVEHGLKKAEDLDHCLDDELMRMQEGGPPDYSHMTRDGLSLRAPHTERAPGESKPKASKRAAGENEEAMSRIRDKFLIEVPGSFFLLWEACRKLNASNPCAALEGIGLKLVGPFQD</sequence>
<name>A0A7J6RPL3_PEROL</name>
<dbReference type="EMBL" id="JABANO010023981">
    <property type="protein sequence ID" value="KAF4722634.1"/>
    <property type="molecule type" value="Genomic_DNA"/>
</dbReference>
<feature type="region of interest" description="Disordered" evidence="2">
    <location>
        <begin position="114"/>
        <end position="137"/>
    </location>
</feature>
<comment type="caution">
    <text evidence="3">The sequence shown here is derived from an EMBL/GenBank/DDBJ whole genome shotgun (WGS) entry which is preliminary data.</text>
</comment>
<evidence type="ECO:0000256" key="2">
    <source>
        <dbReference type="SAM" id="MobiDB-lite"/>
    </source>
</evidence>